<dbReference type="InterPro" id="IPR000089">
    <property type="entry name" value="Biotin_lipoyl"/>
</dbReference>
<dbReference type="EMBL" id="JBGBZA010000002">
    <property type="protein sequence ID" value="MEY9314778.1"/>
    <property type="molecule type" value="Genomic_DNA"/>
</dbReference>
<organism evidence="3 4">
    <name type="scientific">Bradyrhizobium elkanii</name>
    <dbReference type="NCBI Taxonomy" id="29448"/>
    <lineage>
        <taxon>Bacteria</taxon>
        <taxon>Pseudomonadati</taxon>
        <taxon>Pseudomonadota</taxon>
        <taxon>Alphaproteobacteria</taxon>
        <taxon>Hyphomicrobiales</taxon>
        <taxon>Nitrobacteraceae</taxon>
        <taxon>Bradyrhizobium</taxon>
    </lineage>
</organism>
<dbReference type="InterPro" id="IPR050709">
    <property type="entry name" value="Biotin_Carboxyl_Carrier/Decarb"/>
</dbReference>
<sequence>MLPLTPCPSFTQHLAAGEIDVYHSFEVDRVDHRLWLSTSQQGYRLHLRDQVIAPVAFTHHGESSGILTIAGESEPVRFAIDGDLIHLHIRGRSRIVRYNDPLRALTSANDETRLLIARAPMPGVVVATTVSPGQSVSAGMALMMIESMKLQTIIRSPQDGIVDRIHVKEGESFEHDAELVTLSEEGR</sequence>
<dbReference type="Proteomes" id="UP001565471">
    <property type="component" value="Unassembled WGS sequence"/>
</dbReference>
<evidence type="ECO:0000313" key="4">
    <source>
        <dbReference type="Proteomes" id="UP001565471"/>
    </source>
</evidence>
<name>A0ABV4EVG1_BRAEL</name>
<dbReference type="Pfam" id="PF00364">
    <property type="entry name" value="Biotin_lipoyl"/>
    <property type="match status" value="1"/>
</dbReference>
<dbReference type="CDD" id="cd06850">
    <property type="entry name" value="biotinyl_domain"/>
    <property type="match status" value="1"/>
</dbReference>
<gene>
    <name evidence="3" type="ORF">ABIF29_001577</name>
</gene>
<protein>
    <submittedName>
        <fullName evidence="3">Acetyl/propionyl-CoA carboxylase alpha subunit</fullName>
    </submittedName>
</protein>
<dbReference type="PROSITE" id="PS50968">
    <property type="entry name" value="BIOTINYL_LIPOYL"/>
    <property type="match status" value="1"/>
</dbReference>
<evidence type="ECO:0000256" key="1">
    <source>
        <dbReference type="ARBA" id="ARBA00023267"/>
    </source>
</evidence>
<dbReference type="PANTHER" id="PTHR45266:SF3">
    <property type="entry name" value="OXALOACETATE DECARBOXYLASE ALPHA CHAIN"/>
    <property type="match status" value="1"/>
</dbReference>
<evidence type="ECO:0000313" key="3">
    <source>
        <dbReference type="EMBL" id="MEY9314778.1"/>
    </source>
</evidence>
<comment type="caution">
    <text evidence="3">The sequence shown here is derived from an EMBL/GenBank/DDBJ whole genome shotgun (WGS) entry which is preliminary data.</text>
</comment>
<keyword evidence="4" id="KW-1185">Reference proteome</keyword>
<dbReference type="RefSeq" id="WP_155258714.1">
    <property type="nucleotide sequence ID" value="NZ_BJNL01000093.1"/>
</dbReference>
<dbReference type="SUPFAM" id="SSF51230">
    <property type="entry name" value="Single hybrid motif"/>
    <property type="match status" value="1"/>
</dbReference>
<keyword evidence="1" id="KW-0092">Biotin</keyword>
<accession>A0ABV4EVG1</accession>
<dbReference type="Gene3D" id="2.40.50.100">
    <property type="match status" value="1"/>
</dbReference>
<dbReference type="InterPro" id="IPR011053">
    <property type="entry name" value="Single_hybrid_motif"/>
</dbReference>
<evidence type="ECO:0000259" key="2">
    <source>
        <dbReference type="PROSITE" id="PS50968"/>
    </source>
</evidence>
<reference evidence="3 4" key="1">
    <citation type="submission" date="2024-07" db="EMBL/GenBank/DDBJ databases">
        <title>Genomic Encyclopedia of Type Strains, Phase V (KMG-V): Genome sequencing to study the core and pangenomes of soil and plant-associated prokaryotes.</title>
        <authorList>
            <person name="Whitman W."/>
        </authorList>
    </citation>
    <scope>NUCLEOTIDE SEQUENCE [LARGE SCALE GENOMIC DNA]</scope>
    <source>
        <strain evidence="3 4">USDA 415</strain>
    </source>
</reference>
<proteinExistence type="predicted"/>
<dbReference type="PANTHER" id="PTHR45266">
    <property type="entry name" value="OXALOACETATE DECARBOXYLASE ALPHA CHAIN"/>
    <property type="match status" value="1"/>
</dbReference>
<feature type="domain" description="Lipoyl-binding" evidence="2">
    <location>
        <begin position="107"/>
        <end position="183"/>
    </location>
</feature>